<protein>
    <submittedName>
        <fullName evidence="2">Uncharacterized protein</fullName>
    </submittedName>
</protein>
<dbReference type="EMBL" id="NESP01000001">
    <property type="protein sequence ID" value="PUE58887.1"/>
    <property type="molecule type" value="Genomic_DNA"/>
</dbReference>
<dbReference type="Proteomes" id="UP000251341">
    <property type="component" value="Unassembled WGS sequence"/>
</dbReference>
<proteinExistence type="predicted"/>
<name>A0A315FZT5_9BURK</name>
<comment type="caution">
    <text evidence="2">The sequence shown here is derived from an EMBL/GenBank/DDBJ whole genome shotgun (WGS) entry which is preliminary data.</text>
</comment>
<feature type="chain" id="PRO_5016414466" evidence="1">
    <location>
        <begin position="20"/>
        <end position="229"/>
    </location>
</feature>
<evidence type="ECO:0000256" key="1">
    <source>
        <dbReference type="SAM" id="SignalP"/>
    </source>
</evidence>
<keyword evidence="1" id="KW-0732">Signal</keyword>
<evidence type="ECO:0000313" key="3">
    <source>
        <dbReference type="Proteomes" id="UP000251341"/>
    </source>
</evidence>
<reference evidence="2 3" key="1">
    <citation type="submission" date="2017-04" db="EMBL/GenBank/DDBJ databases">
        <title>Unexpected and diverse lifestyles within the genus Limnohabitans.</title>
        <authorList>
            <person name="Kasalicky V."/>
            <person name="Mehrshad M."/>
            <person name="Andrei S.-A."/>
            <person name="Salcher M."/>
            <person name="Kratochvilova H."/>
            <person name="Simek K."/>
            <person name="Ghai R."/>
        </authorList>
    </citation>
    <scope>NUCLEOTIDE SEQUENCE [LARGE SCALE GENOMIC DNA]</scope>
    <source>
        <strain evidence="2 3">MWH-C5</strain>
    </source>
</reference>
<keyword evidence="3" id="KW-1185">Reference proteome</keyword>
<accession>A0A315FZT5</accession>
<dbReference type="AlphaFoldDB" id="A0A315FZT5"/>
<sequence>MLKKLTLGLIVLLCMPTWANVQLGDLKLPNVDWKDTYWPDKFTIKTIVDSKLNAVPTRDPQTPIGFRLIIDDALYYIQPALFMLKSRPDEVCTFDLDNYRSYRCVEGQPHVDGCHLMFFDAQGKWVGLYTMQIKERFPHFCNAMPAIGIANKANNELLVTMQYFIPEALQGLPVTPTGGGWFRMTSLFRVKAVNGKIEVEQDDTCLGNPNRIDNIPDARKRLRQCGAVK</sequence>
<gene>
    <name evidence="2" type="ORF">B9Z44_04335</name>
</gene>
<organism evidence="2 3">
    <name type="scientific">Limnohabitans curvus</name>
    <dbReference type="NCBI Taxonomy" id="323423"/>
    <lineage>
        <taxon>Bacteria</taxon>
        <taxon>Pseudomonadati</taxon>
        <taxon>Pseudomonadota</taxon>
        <taxon>Betaproteobacteria</taxon>
        <taxon>Burkholderiales</taxon>
        <taxon>Comamonadaceae</taxon>
        <taxon>Limnohabitans</taxon>
    </lineage>
</organism>
<feature type="signal peptide" evidence="1">
    <location>
        <begin position="1"/>
        <end position="19"/>
    </location>
</feature>
<evidence type="ECO:0000313" key="2">
    <source>
        <dbReference type="EMBL" id="PUE58887.1"/>
    </source>
</evidence>
<dbReference type="RefSeq" id="WP_108401800.1">
    <property type="nucleotide sequence ID" value="NZ_NESP01000001.1"/>
</dbReference>